<dbReference type="CDD" id="cd00037">
    <property type="entry name" value="CLECT"/>
    <property type="match status" value="1"/>
</dbReference>
<dbReference type="SUPFAM" id="SSF56436">
    <property type="entry name" value="C-type lectin-like"/>
    <property type="match status" value="1"/>
</dbReference>
<dbReference type="AlphaFoldDB" id="A0AAN8PDW8"/>
<protein>
    <recommendedName>
        <fullName evidence="1">C-type lectin domain-containing protein</fullName>
    </recommendedName>
</protein>
<dbReference type="Proteomes" id="UP001347796">
    <property type="component" value="Unassembled WGS sequence"/>
</dbReference>
<dbReference type="InterPro" id="IPR016187">
    <property type="entry name" value="CTDL_fold"/>
</dbReference>
<dbReference type="PANTHER" id="PTHR22803">
    <property type="entry name" value="MANNOSE, PHOSPHOLIPASE, LECTIN RECEPTOR RELATED"/>
    <property type="match status" value="1"/>
</dbReference>
<dbReference type="InterPro" id="IPR050111">
    <property type="entry name" value="C-type_lectin/snaclec_domain"/>
</dbReference>
<comment type="caution">
    <text evidence="2">The sequence shown here is derived from an EMBL/GenBank/DDBJ whole genome shotgun (WGS) entry which is preliminary data.</text>
</comment>
<dbReference type="PROSITE" id="PS50041">
    <property type="entry name" value="C_TYPE_LECTIN_2"/>
    <property type="match status" value="1"/>
</dbReference>
<dbReference type="Gene3D" id="3.10.100.10">
    <property type="entry name" value="Mannose-Binding Protein A, subunit A"/>
    <property type="match status" value="1"/>
</dbReference>
<evidence type="ECO:0000313" key="2">
    <source>
        <dbReference type="EMBL" id="KAK6176742.1"/>
    </source>
</evidence>
<sequence>MYISNMMCYLYDVKVYSGQKSENKTGIVYYWPLVDVAKVSSSYTCIEEEKYCYRLYSHPESWQEAQKVCEDDGGYLFLVNSDKKYEIVKLKALADGGSGSVTYYYVGATDEHKEDVWNWLDGSPVNRSYFIPGRPDNYQKIQHCLSFMTGNDVGLDDRSCLSPHSFFCEISLS</sequence>
<dbReference type="InterPro" id="IPR001304">
    <property type="entry name" value="C-type_lectin-like"/>
</dbReference>
<dbReference type="EMBL" id="JAZGQO010000010">
    <property type="protein sequence ID" value="KAK6176742.1"/>
    <property type="molecule type" value="Genomic_DNA"/>
</dbReference>
<keyword evidence="3" id="KW-1185">Reference proteome</keyword>
<reference evidence="2 3" key="1">
    <citation type="submission" date="2024-01" db="EMBL/GenBank/DDBJ databases">
        <title>The genome of the rayed Mediterranean limpet Patella caerulea (Linnaeus, 1758).</title>
        <authorList>
            <person name="Anh-Thu Weber A."/>
            <person name="Halstead-Nussloch G."/>
        </authorList>
    </citation>
    <scope>NUCLEOTIDE SEQUENCE [LARGE SCALE GENOMIC DNA]</scope>
    <source>
        <strain evidence="2">AATW-2023a</strain>
        <tissue evidence="2">Whole specimen</tissue>
    </source>
</reference>
<dbReference type="InterPro" id="IPR016186">
    <property type="entry name" value="C-type_lectin-like/link_sf"/>
</dbReference>
<dbReference type="Pfam" id="PF00059">
    <property type="entry name" value="Lectin_C"/>
    <property type="match status" value="1"/>
</dbReference>
<evidence type="ECO:0000259" key="1">
    <source>
        <dbReference type="PROSITE" id="PS50041"/>
    </source>
</evidence>
<feature type="domain" description="C-type lectin" evidence="1">
    <location>
        <begin position="48"/>
        <end position="169"/>
    </location>
</feature>
<accession>A0AAN8PDW8</accession>
<dbReference type="SMART" id="SM00034">
    <property type="entry name" value="CLECT"/>
    <property type="match status" value="1"/>
</dbReference>
<proteinExistence type="predicted"/>
<gene>
    <name evidence="2" type="ORF">SNE40_014983</name>
</gene>
<evidence type="ECO:0000313" key="3">
    <source>
        <dbReference type="Proteomes" id="UP001347796"/>
    </source>
</evidence>
<organism evidence="2 3">
    <name type="scientific">Patella caerulea</name>
    <name type="common">Rayed Mediterranean limpet</name>
    <dbReference type="NCBI Taxonomy" id="87958"/>
    <lineage>
        <taxon>Eukaryota</taxon>
        <taxon>Metazoa</taxon>
        <taxon>Spiralia</taxon>
        <taxon>Lophotrochozoa</taxon>
        <taxon>Mollusca</taxon>
        <taxon>Gastropoda</taxon>
        <taxon>Patellogastropoda</taxon>
        <taxon>Patelloidea</taxon>
        <taxon>Patellidae</taxon>
        <taxon>Patella</taxon>
    </lineage>
</organism>
<name>A0AAN8PDW8_PATCE</name>